<gene>
    <name evidence="3" type="ORF">GT347_05795</name>
</gene>
<evidence type="ECO:0000256" key="1">
    <source>
        <dbReference type="ARBA" id="ARBA00006987"/>
    </source>
</evidence>
<dbReference type="PIRSF" id="PIRSF017082">
    <property type="entry name" value="YflP"/>
    <property type="match status" value="1"/>
</dbReference>
<dbReference type="PANTHER" id="PTHR42928:SF5">
    <property type="entry name" value="BLR1237 PROTEIN"/>
    <property type="match status" value="1"/>
</dbReference>
<keyword evidence="4" id="KW-1185">Reference proteome</keyword>
<reference evidence="3 4" key="1">
    <citation type="submission" date="2020-01" db="EMBL/GenBank/DDBJ databases">
        <title>Genome sequencing of strain KACC 21265.</title>
        <authorList>
            <person name="Heo J."/>
            <person name="Kim S.-J."/>
            <person name="Kim J.-S."/>
            <person name="Hong S.-B."/>
            <person name="Kwon S.-W."/>
        </authorList>
    </citation>
    <scope>NUCLEOTIDE SEQUENCE [LARGE SCALE GENOMIC DNA]</scope>
    <source>
        <strain evidence="3 4">KACC 21265</strain>
    </source>
</reference>
<feature type="chain" id="PRO_5032936884" evidence="2">
    <location>
        <begin position="29"/>
        <end position="329"/>
    </location>
</feature>
<organism evidence="3 4">
    <name type="scientific">Xylophilus rhododendri</name>
    <dbReference type="NCBI Taxonomy" id="2697032"/>
    <lineage>
        <taxon>Bacteria</taxon>
        <taxon>Pseudomonadati</taxon>
        <taxon>Pseudomonadota</taxon>
        <taxon>Betaproteobacteria</taxon>
        <taxon>Burkholderiales</taxon>
        <taxon>Xylophilus</taxon>
    </lineage>
</organism>
<protein>
    <submittedName>
        <fullName evidence="3">Tripartite tricarboxylate transporter substrate binding protein</fullName>
    </submittedName>
</protein>
<keyword evidence="2" id="KW-0732">Signal</keyword>
<evidence type="ECO:0000313" key="3">
    <source>
        <dbReference type="EMBL" id="QHI97544.1"/>
    </source>
</evidence>
<dbReference type="SUPFAM" id="SSF53850">
    <property type="entry name" value="Periplasmic binding protein-like II"/>
    <property type="match status" value="1"/>
</dbReference>
<dbReference type="Pfam" id="PF03401">
    <property type="entry name" value="TctC"/>
    <property type="match status" value="1"/>
</dbReference>
<name>A0A857J0Y6_9BURK</name>
<dbReference type="InterPro" id="IPR042100">
    <property type="entry name" value="Bug_dom1"/>
</dbReference>
<feature type="signal peptide" evidence="2">
    <location>
        <begin position="1"/>
        <end position="28"/>
    </location>
</feature>
<accession>A0A857J0Y6</accession>
<evidence type="ECO:0000256" key="2">
    <source>
        <dbReference type="SAM" id="SignalP"/>
    </source>
</evidence>
<dbReference type="AlphaFoldDB" id="A0A857J0Y6"/>
<dbReference type="CDD" id="cd13578">
    <property type="entry name" value="PBP2_Bug27"/>
    <property type="match status" value="1"/>
</dbReference>
<dbReference type="Gene3D" id="3.40.190.10">
    <property type="entry name" value="Periplasmic binding protein-like II"/>
    <property type="match status" value="1"/>
</dbReference>
<comment type="similarity">
    <text evidence="1">Belongs to the UPF0065 (bug) family.</text>
</comment>
<dbReference type="EMBL" id="CP047650">
    <property type="protein sequence ID" value="QHI97544.1"/>
    <property type="molecule type" value="Genomic_DNA"/>
</dbReference>
<evidence type="ECO:0000313" key="4">
    <source>
        <dbReference type="Proteomes" id="UP000464787"/>
    </source>
</evidence>
<dbReference type="KEGG" id="xyk:GT347_05795"/>
<dbReference type="RefSeq" id="WP_160551062.1">
    <property type="nucleotide sequence ID" value="NZ_CP047650.1"/>
</dbReference>
<dbReference type="Proteomes" id="UP000464787">
    <property type="component" value="Chromosome"/>
</dbReference>
<dbReference type="InterPro" id="IPR005064">
    <property type="entry name" value="BUG"/>
</dbReference>
<sequence length="329" mass="34333">MTPQRSSRLVMALALALAAVPMATRAQAPENFPNKTVTLVVPFVPGGGTDTGARLIGQKLAAKWGQSVVVDNRGGAGGILGVDIVARAKPDGYTLLMGNVGTQAINPYLYARLPYDPARAFAPVSMVADLPLVLVVNPQFKAPDVKALIALGRGEPGKYSYASSGTGNSTHLAFEIFQAASGARFQHVPYKGGGQANADVVAGHVPMEFITIFGTTGFITGGTLKPLAVASAARSAALPNVPTLAEAGLPNAELASWIGILAPAATPRALVEKISADIREVVAMPDVREAMVAQGAEPRSNTPQDFQKAIDADMQRFSALIRRLDLRAE</sequence>
<dbReference type="Gene3D" id="3.40.190.150">
    <property type="entry name" value="Bordetella uptake gene, domain 1"/>
    <property type="match status" value="1"/>
</dbReference>
<dbReference type="PANTHER" id="PTHR42928">
    <property type="entry name" value="TRICARBOXYLATE-BINDING PROTEIN"/>
    <property type="match status" value="1"/>
</dbReference>
<proteinExistence type="inferred from homology"/>